<organism evidence="4 5">
    <name type="scientific">Thalassobacter stenotrophicus</name>
    <dbReference type="NCBI Taxonomy" id="266809"/>
    <lineage>
        <taxon>Bacteria</taxon>
        <taxon>Pseudomonadati</taxon>
        <taxon>Pseudomonadota</taxon>
        <taxon>Alphaproteobacteria</taxon>
        <taxon>Rhodobacterales</taxon>
        <taxon>Roseobacteraceae</taxon>
        <taxon>Thalassobacter</taxon>
    </lineage>
</organism>
<dbReference type="Proteomes" id="UP000051298">
    <property type="component" value="Unassembled WGS sequence"/>
</dbReference>
<reference evidence="4 5" key="1">
    <citation type="submission" date="2015-09" db="EMBL/GenBank/DDBJ databases">
        <authorList>
            <consortium name="Swine Surveillance"/>
        </authorList>
    </citation>
    <scope>NUCLEOTIDE SEQUENCE [LARGE SCALE GENOMIC DNA]</scope>
    <source>
        <strain evidence="4 5">CECT 5294</strain>
    </source>
</reference>
<evidence type="ECO:0000256" key="1">
    <source>
        <dbReference type="ARBA" id="ARBA00004196"/>
    </source>
</evidence>
<feature type="coiled-coil region" evidence="3">
    <location>
        <begin position="369"/>
        <end position="403"/>
    </location>
</feature>
<evidence type="ECO:0000313" key="5">
    <source>
        <dbReference type="Proteomes" id="UP000051298"/>
    </source>
</evidence>
<dbReference type="STRING" id="266809.PM03_12810"/>
<dbReference type="PANTHER" id="PTHR32347:SF23">
    <property type="entry name" value="BLL5650 PROTEIN"/>
    <property type="match status" value="1"/>
</dbReference>
<evidence type="ECO:0000256" key="2">
    <source>
        <dbReference type="ARBA" id="ARBA00023054"/>
    </source>
</evidence>
<dbReference type="PANTHER" id="PTHR32347">
    <property type="entry name" value="EFFLUX SYSTEM COMPONENT YKNX-RELATED"/>
    <property type="match status" value="1"/>
</dbReference>
<evidence type="ECO:0000256" key="3">
    <source>
        <dbReference type="SAM" id="Coils"/>
    </source>
</evidence>
<comment type="subcellular location">
    <subcellularLocation>
        <location evidence="1">Cell envelope</location>
    </subcellularLocation>
</comment>
<dbReference type="eggNOG" id="COG0845">
    <property type="taxonomic scope" value="Bacteria"/>
</dbReference>
<dbReference type="AlphaFoldDB" id="A0A0P1F161"/>
<name>A0A0P1F161_9RHOB</name>
<dbReference type="InterPro" id="IPR050465">
    <property type="entry name" value="UPF0194_transport"/>
</dbReference>
<gene>
    <name evidence="4" type="ORF">THS5294_02525</name>
</gene>
<dbReference type="Gene3D" id="2.40.30.170">
    <property type="match status" value="1"/>
</dbReference>
<accession>A0A0P1F161</accession>
<dbReference type="GO" id="GO:0030313">
    <property type="term" value="C:cell envelope"/>
    <property type="evidence" value="ECO:0007669"/>
    <property type="project" value="UniProtKB-SubCell"/>
</dbReference>
<evidence type="ECO:0000313" key="4">
    <source>
        <dbReference type="EMBL" id="CUH61222.1"/>
    </source>
</evidence>
<protein>
    <submittedName>
        <fullName evidence="4">Efflux transporter, RND family, MFP subunit</fullName>
    </submittedName>
</protein>
<proteinExistence type="predicted"/>
<dbReference type="EMBL" id="CYRX01000031">
    <property type="protein sequence ID" value="CUH61222.1"/>
    <property type="molecule type" value="Genomic_DNA"/>
</dbReference>
<sequence>MNTVPRPPQAQAAVPQSLAEALAAVFSTSAQVPFSARLVGFTKALIPQSRAWVITFDAAGQPDAHPADDVPDAGMTLAKQALPPDAKPVLTEATFMAAKIALDTGQDAALVVELRGEGQAARALAHERLTLLARLSIATYRSETVDLLQNLLRFFAELGQSAGTQGPDLQSLSDMMAAFFSAEYAAVSRFDGQKVHDLHISGQAQMGKGARVATELKSSMAETARLRLCEQTRAFTAEPGQQDGLVMHLAAPRRNASMLPFLAASAGKLAPHAARRGVNWRAWARRSALVGVLCGVAFVPIPDGVSLPATVAAVSHRIVTSPLDAPLAGLDVRAGDRVVAGETVLGRFDTRALDLELIAAQASYSRALLDRERARAGRLAADLRTAELEAERVLADIALLEARKETAVLMAPISGLVIGDGLGDMTGALMRRGDLVLEIADPSAMELDVSVPQSQVAKVDLGQAGAFRPDFDPSLRFDTQVVSISPAAPSGQRAPLFPAQASLSDAAVDTLRPGMTGVVALDRTWRPIWQVVGRGLRDWVLLRLWV</sequence>
<dbReference type="RefSeq" id="WP_072936630.1">
    <property type="nucleotide sequence ID" value="NZ_CYRX01000031.1"/>
</dbReference>
<keyword evidence="2 3" id="KW-0175">Coiled coil</keyword>